<feature type="binding site" evidence="6">
    <location>
        <position position="86"/>
    </location>
    <ligand>
        <name>Mg(2+)</name>
        <dbReference type="ChEBI" id="CHEBI:18420"/>
        <label>1</label>
        <note>catalytic</note>
    </ligand>
</feature>
<evidence type="ECO:0000256" key="5">
    <source>
        <dbReference type="ARBA" id="ARBA00022842"/>
    </source>
</evidence>
<dbReference type="EMBL" id="JAAXOT010000031">
    <property type="protein sequence ID" value="NKY60920.1"/>
    <property type="molecule type" value="Genomic_DNA"/>
</dbReference>
<keyword evidence="3 6" id="KW-0479">Metal-binding</keyword>
<sequence length="111" mass="12063">MIDEVAQILVDAAEIAIRPRFRRLDSSQIQEKAPSDLVTVADREAEQLISRGLLKVLDIPVVGEESAAEDPSCLSALSAQSCWVVDPIDGTSNFVAGRREYAVMVAGVREH</sequence>
<reference evidence="7 8" key="1">
    <citation type="submission" date="2020-04" db="EMBL/GenBank/DDBJ databases">
        <title>MicrobeNet Type strains.</title>
        <authorList>
            <person name="Nicholson A.C."/>
        </authorList>
    </citation>
    <scope>NUCLEOTIDE SEQUENCE [LARGE SCALE GENOMIC DNA]</scope>
    <source>
        <strain evidence="7 8">JCM 3332</strain>
    </source>
</reference>
<evidence type="ECO:0000256" key="3">
    <source>
        <dbReference type="ARBA" id="ARBA00022723"/>
    </source>
</evidence>
<comment type="similarity">
    <text evidence="2">Belongs to the inositol monophosphatase superfamily.</text>
</comment>
<feature type="binding site" evidence="6">
    <location>
        <position position="88"/>
    </location>
    <ligand>
        <name>Mg(2+)</name>
        <dbReference type="ChEBI" id="CHEBI:18420"/>
        <label>1</label>
        <note>catalytic</note>
    </ligand>
</feature>
<evidence type="ECO:0000256" key="2">
    <source>
        <dbReference type="ARBA" id="ARBA00009759"/>
    </source>
</evidence>
<evidence type="ECO:0000256" key="1">
    <source>
        <dbReference type="ARBA" id="ARBA00001946"/>
    </source>
</evidence>
<comment type="caution">
    <text evidence="7">The sequence shown here is derived from an EMBL/GenBank/DDBJ whole genome shotgun (WGS) entry which is preliminary data.</text>
</comment>
<dbReference type="PANTHER" id="PTHR43200:SF6">
    <property type="entry name" value="3'(2'),5'-BISPHOSPHATE NUCLEOTIDASE"/>
    <property type="match status" value="1"/>
</dbReference>
<dbReference type="GO" id="GO:0046872">
    <property type="term" value="F:metal ion binding"/>
    <property type="evidence" value="ECO:0007669"/>
    <property type="project" value="UniProtKB-KW"/>
</dbReference>
<dbReference type="GO" id="GO:0000105">
    <property type="term" value="P:L-histidine biosynthetic process"/>
    <property type="evidence" value="ECO:0007669"/>
    <property type="project" value="TreeGrafter"/>
</dbReference>
<dbReference type="Gene3D" id="3.30.540.10">
    <property type="entry name" value="Fructose-1,6-Bisphosphatase, subunit A, domain 1"/>
    <property type="match status" value="1"/>
</dbReference>
<organism evidence="7 8">
    <name type="scientific">Nocardia flavorosea</name>
    <dbReference type="NCBI Taxonomy" id="53429"/>
    <lineage>
        <taxon>Bacteria</taxon>
        <taxon>Bacillati</taxon>
        <taxon>Actinomycetota</taxon>
        <taxon>Actinomycetes</taxon>
        <taxon>Mycobacteriales</taxon>
        <taxon>Nocardiaceae</taxon>
        <taxon>Nocardia</taxon>
    </lineage>
</organism>
<dbReference type="SUPFAM" id="SSF56655">
    <property type="entry name" value="Carbohydrate phosphatase"/>
    <property type="match status" value="1"/>
</dbReference>
<dbReference type="RefSeq" id="WP_062980279.1">
    <property type="nucleotide sequence ID" value="NZ_JAAXOT010000031.1"/>
</dbReference>
<keyword evidence="8" id="KW-1185">Reference proteome</keyword>
<dbReference type="GO" id="GO:0016791">
    <property type="term" value="F:phosphatase activity"/>
    <property type="evidence" value="ECO:0007669"/>
    <property type="project" value="UniProtKB-ARBA"/>
</dbReference>
<gene>
    <name evidence="7" type="ORF">HGA15_33250</name>
</gene>
<feature type="binding site" evidence="6">
    <location>
        <position position="89"/>
    </location>
    <ligand>
        <name>Mg(2+)</name>
        <dbReference type="ChEBI" id="CHEBI:18420"/>
        <label>1</label>
        <note>catalytic</note>
    </ligand>
</feature>
<evidence type="ECO:0000313" key="8">
    <source>
        <dbReference type="Proteomes" id="UP000570678"/>
    </source>
</evidence>
<proteinExistence type="inferred from homology"/>
<protein>
    <recommendedName>
        <fullName evidence="9">Inositol monophosphatase</fullName>
    </recommendedName>
</protein>
<accession>A0A846YTP7</accession>
<dbReference type="PANTHER" id="PTHR43200">
    <property type="entry name" value="PHOSPHATASE"/>
    <property type="match status" value="1"/>
</dbReference>
<evidence type="ECO:0008006" key="9">
    <source>
        <dbReference type="Google" id="ProtNLM"/>
    </source>
</evidence>
<name>A0A846YTP7_9NOCA</name>
<keyword evidence="5 6" id="KW-0460">Magnesium</keyword>
<dbReference type="AlphaFoldDB" id="A0A846YTP7"/>
<dbReference type="PRINTS" id="PR00377">
    <property type="entry name" value="IMPHPHTASES"/>
</dbReference>
<evidence type="ECO:0000256" key="6">
    <source>
        <dbReference type="PIRSR" id="PIRSR600760-2"/>
    </source>
</evidence>
<evidence type="ECO:0000313" key="7">
    <source>
        <dbReference type="EMBL" id="NKY60920.1"/>
    </source>
</evidence>
<keyword evidence="4" id="KW-0378">Hydrolase</keyword>
<feature type="binding site" evidence="6">
    <location>
        <position position="64"/>
    </location>
    <ligand>
        <name>Mg(2+)</name>
        <dbReference type="ChEBI" id="CHEBI:18420"/>
        <label>1</label>
        <note>catalytic</note>
    </ligand>
</feature>
<dbReference type="Proteomes" id="UP000570678">
    <property type="component" value="Unassembled WGS sequence"/>
</dbReference>
<dbReference type="InterPro" id="IPR000760">
    <property type="entry name" value="Inositol_monophosphatase-like"/>
</dbReference>
<evidence type="ECO:0000256" key="4">
    <source>
        <dbReference type="ARBA" id="ARBA00022801"/>
    </source>
</evidence>
<comment type="cofactor">
    <cofactor evidence="1 6">
        <name>Mg(2+)</name>
        <dbReference type="ChEBI" id="CHEBI:18420"/>
    </cofactor>
</comment>
<dbReference type="Pfam" id="PF00459">
    <property type="entry name" value="Inositol_P"/>
    <property type="match status" value="1"/>
</dbReference>
<dbReference type="InterPro" id="IPR051090">
    <property type="entry name" value="Inositol_monoP_superfamily"/>
</dbReference>